<dbReference type="PANTHER" id="PTHR43669">
    <property type="entry name" value="5-KETO-D-GLUCONATE 5-REDUCTASE"/>
    <property type="match status" value="1"/>
</dbReference>
<keyword evidence="2" id="KW-0521">NADP</keyword>
<dbReference type="EMBL" id="LGTZ01000860">
    <property type="protein sequence ID" value="OJD23177.1"/>
    <property type="molecule type" value="Genomic_DNA"/>
</dbReference>
<evidence type="ECO:0000256" key="3">
    <source>
        <dbReference type="ARBA" id="ARBA00023002"/>
    </source>
</evidence>
<dbReference type="SMART" id="SM00822">
    <property type="entry name" value="PKS_KR"/>
    <property type="match status" value="1"/>
</dbReference>
<comment type="similarity">
    <text evidence="1">Belongs to the short-chain dehydrogenases/reductases (SDR) family.</text>
</comment>
<accession>A0A1J9Q3P6</accession>
<evidence type="ECO:0000313" key="6">
    <source>
        <dbReference type="Proteomes" id="UP000242791"/>
    </source>
</evidence>
<dbReference type="Proteomes" id="UP000242791">
    <property type="component" value="Unassembled WGS sequence"/>
</dbReference>
<reference evidence="5 6" key="1">
    <citation type="submission" date="2015-08" db="EMBL/GenBank/DDBJ databases">
        <title>Emmonsia species relationships and genome sequence.</title>
        <authorList>
            <person name="Cuomo C.A."/>
            <person name="Schwartz I.S."/>
            <person name="Kenyon C."/>
            <person name="De Hoog G.S."/>
            <person name="Govender N.P."/>
            <person name="Botha A."/>
            <person name="Moreno L."/>
            <person name="De Vries M."/>
            <person name="Munoz J.F."/>
            <person name="Stielow J.B."/>
        </authorList>
    </citation>
    <scope>NUCLEOTIDE SEQUENCE [LARGE SCALE GENOMIC DNA]</scope>
    <source>
        <strain evidence="5 6">EI222</strain>
    </source>
</reference>
<comment type="caution">
    <text evidence="5">The sequence shown here is derived from an EMBL/GenBank/DDBJ whole genome shotgun (WGS) entry which is preliminary data.</text>
</comment>
<dbReference type="PANTHER" id="PTHR43669:SF3">
    <property type="entry name" value="ALCOHOL DEHYDROGENASE, PUTATIVE (AFU_ORTHOLOGUE AFUA_3G03445)-RELATED"/>
    <property type="match status" value="1"/>
</dbReference>
<gene>
    <name evidence="5" type="ORF">ACJ73_05475</name>
</gene>
<evidence type="ECO:0000313" key="5">
    <source>
        <dbReference type="EMBL" id="OJD23177.1"/>
    </source>
</evidence>
<dbReference type="InterPro" id="IPR036291">
    <property type="entry name" value="NAD(P)-bd_dom_sf"/>
</dbReference>
<dbReference type="OrthoDB" id="4187069at2759"/>
<sequence>MATYAGKTTVIIGGTHGIGLAIAKLLLARGAKVLLTGRRPEPIAEAKAALVSISATNVAVVQFDVTAAPGAALAELQAAVEAHLGPGCAIDFLFLNVGYASSCFAPLMKPGGSILFTTSTSIAYGAPGMAVYSASKAAIYSFLQTLAAESAAAKPEGDEEAVRVNAISPGFVDTPTMGTIGISEAEKEMFV</sequence>
<dbReference type="Pfam" id="PF00106">
    <property type="entry name" value="adh_short"/>
    <property type="match status" value="2"/>
</dbReference>
<keyword evidence="6" id="KW-1185">Reference proteome</keyword>
<protein>
    <recommendedName>
        <fullName evidence="4">Ketoreductase domain-containing protein</fullName>
    </recommendedName>
</protein>
<dbReference type="CDD" id="cd05233">
    <property type="entry name" value="SDR_c"/>
    <property type="match status" value="1"/>
</dbReference>
<name>A0A1J9Q3P6_9EURO</name>
<dbReference type="InterPro" id="IPR020904">
    <property type="entry name" value="Sc_DH/Rdtase_CS"/>
</dbReference>
<dbReference type="GO" id="GO:0016491">
    <property type="term" value="F:oxidoreductase activity"/>
    <property type="evidence" value="ECO:0007669"/>
    <property type="project" value="UniProtKB-KW"/>
</dbReference>
<dbReference type="AlphaFoldDB" id="A0A1J9Q3P6"/>
<dbReference type="InterPro" id="IPR057326">
    <property type="entry name" value="KR_dom"/>
</dbReference>
<dbReference type="VEuPathDB" id="FungiDB:ACJ73_05475"/>
<proteinExistence type="inferred from homology"/>
<dbReference type="PRINTS" id="PR00081">
    <property type="entry name" value="GDHRDH"/>
</dbReference>
<dbReference type="PROSITE" id="PS00061">
    <property type="entry name" value="ADH_SHORT"/>
    <property type="match status" value="1"/>
</dbReference>
<evidence type="ECO:0000256" key="2">
    <source>
        <dbReference type="ARBA" id="ARBA00022857"/>
    </source>
</evidence>
<dbReference type="InterPro" id="IPR002347">
    <property type="entry name" value="SDR_fam"/>
</dbReference>
<dbReference type="STRING" id="1658174.A0A1J9Q3P6"/>
<dbReference type="Gene3D" id="3.40.50.720">
    <property type="entry name" value="NAD(P)-binding Rossmann-like Domain"/>
    <property type="match status" value="2"/>
</dbReference>
<feature type="domain" description="Ketoreductase" evidence="4">
    <location>
        <begin position="7"/>
        <end position="170"/>
    </location>
</feature>
<organism evidence="5 6">
    <name type="scientific">Blastomyces percursus</name>
    <dbReference type="NCBI Taxonomy" id="1658174"/>
    <lineage>
        <taxon>Eukaryota</taxon>
        <taxon>Fungi</taxon>
        <taxon>Dikarya</taxon>
        <taxon>Ascomycota</taxon>
        <taxon>Pezizomycotina</taxon>
        <taxon>Eurotiomycetes</taxon>
        <taxon>Eurotiomycetidae</taxon>
        <taxon>Onygenales</taxon>
        <taxon>Ajellomycetaceae</taxon>
        <taxon>Blastomyces</taxon>
    </lineage>
</organism>
<dbReference type="SUPFAM" id="SSF51735">
    <property type="entry name" value="NAD(P)-binding Rossmann-fold domains"/>
    <property type="match status" value="1"/>
</dbReference>
<evidence type="ECO:0000256" key="1">
    <source>
        <dbReference type="ARBA" id="ARBA00006484"/>
    </source>
</evidence>
<evidence type="ECO:0000259" key="4">
    <source>
        <dbReference type="SMART" id="SM00822"/>
    </source>
</evidence>
<keyword evidence="3" id="KW-0560">Oxidoreductase</keyword>